<dbReference type="Gene3D" id="1.10.238.10">
    <property type="entry name" value="EF-hand"/>
    <property type="match status" value="1"/>
</dbReference>
<sequence>MTKDFVAATFALALGLPAMALAGEFSTMDADGDGYVTMSEFQQAMPEATSETFTTVDANADGALSQDEVAAAVDAGVLPAADG</sequence>
<feature type="domain" description="EF-hand" evidence="2">
    <location>
        <begin position="25"/>
        <end position="51"/>
    </location>
</feature>
<organism evidence="3 4">
    <name type="scientific">Roseovarius mucosus DSM 17069</name>
    <dbReference type="NCBI Taxonomy" id="1288298"/>
    <lineage>
        <taxon>Bacteria</taxon>
        <taxon>Pseudomonadati</taxon>
        <taxon>Pseudomonadota</taxon>
        <taxon>Alphaproteobacteria</taxon>
        <taxon>Rhodobacterales</taxon>
        <taxon>Roseobacteraceae</taxon>
        <taxon>Roseovarius</taxon>
    </lineage>
</organism>
<reference evidence="3 4" key="1">
    <citation type="submission" date="2013-01" db="EMBL/GenBank/DDBJ databases">
        <authorList>
            <person name="Fiebig A."/>
            <person name="Goeker M."/>
            <person name="Klenk H.-P.P."/>
        </authorList>
    </citation>
    <scope>NUCLEOTIDE SEQUENCE [LARGE SCALE GENOMIC DNA]</scope>
    <source>
        <strain evidence="3 4">DSM 17069</strain>
    </source>
</reference>
<name>A0A0A0HV45_9RHOB</name>
<proteinExistence type="predicted"/>
<dbReference type="PROSITE" id="PS00018">
    <property type="entry name" value="EF_HAND_1"/>
    <property type="match status" value="2"/>
</dbReference>
<dbReference type="Pfam" id="PF13202">
    <property type="entry name" value="EF-hand_5"/>
    <property type="match status" value="2"/>
</dbReference>
<gene>
    <name evidence="3" type="ORF">rosmuc_00516</name>
</gene>
<dbReference type="OrthoDB" id="5470953at2"/>
<dbReference type="PATRIC" id="fig|1288298.3.peg.516"/>
<dbReference type="EMBL" id="AONH01000001">
    <property type="protein sequence ID" value="KGM89918.1"/>
    <property type="molecule type" value="Genomic_DNA"/>
</dbReference>
<dbReference type="SUPFAM" id="SSF47473">
    <property type="entry name" value="EF-hand"/>
    <property type="match status" value="1"/>
</dbReference>
<evidence type="ECO:0000313" key="3">
    <source>
        <dbReference type="EMBL" id="KGM89918.1"/>
    </source>
</evidence>
<evidence type="ECO:0000256" key="1">
    <source>
        <dbReference type="SAM" id="SignalP"/>
    </source>
</evidence>
<feature type="signal peptide" evidence="1">
    <location>
        <begin position="1"/>
        <end position="22"/>
    </location>
</feature>
<dbReference type="RefSeq" id="WP_037276896.1">
    <property type="nucleotide sequence ID" value="NZ_KN293991.1"/>
</dbReference>
<keyword evidence="1" id="KW-0732">Signal</keyword>
<dbReference type="Proteomes" id="UP000030021">
    <property type="component" value="Unassembled WGS sequence"/>
</dbReference>
<dbReference type="PROSITE" id="PS50222">
    <property type="entry name" value="EF_HAND_2"/>
    <property type="match status" value="1"/>
</dbReference>
<accession>A0A0A0HV45</accession>
<dbReference type="InterPro" id="IPR002048">
    <property type="entry name" value="EF_hand_dom"/>
</dbReference>
<dbReference type="HOGENOM" id="CLU_182254_0_0_5"/>
<dbReference type="InterPro" id="IPR018247">
    <property type="entry name" value="EF_Hand_1_Ca_BS"/>
</dbReference>
<dbReference type="GO" id="GO:0005509">
    <property type="term" value="F:calcium ion binding"/>
    <property type="evidence" value="ECO:0007669"/>
    <property type="project" value="InterPro"/>
</dbReference>
<dbReference type="AlphaFoldDB" id="A0A0A0HV45"/>
<protein>
    <submittedName>
        <fullName evidence="3">EF-hand domain protein pair</fullName>
    </submittedName>
</protein>
<dbReference type="InterPro" id="IPR011992">
    <property type="entry name" value="EF-hand-dom_pair"/>
</dbReference>
<comment type="caution">
    <text evidence="3">The sequence shown here is derived from an EMBL/GenBank/DDBJ whole genome shotgun (WGS) entry which is preliminary data.</text>
</comment>
<evidence type="ECO:0000313" key="4">
    <source>
        <dbReference type="Proteomes" id="UP000030021"/>
    </source>
</evidence>
<dbReference type="eggNOG" id="ENOG50311X8">
    <property type="taxonomic scope" value="Bacteria"/>
</dbReference>
<feature type="chain" id="PRO_5001963509" evidence="1">
    <location>
        <begin position="23"/>
        <end position="83"/>
    </location>
</feature>
<evidence type="ECO:0000259" key="2">
    <source>
        <dbReference type="PROSITE" id="PS50222"/>
    </source>
</evidence>